<protein>
    <submittedName>
        <fullName evidence="1">Uncharacterized protein</fullName>
    </submittedName>
</protein>
<keyword evidence="2" id="KW-1185">Reference proteome</keyword>
<evidence type="ECO:0000313" key="1">
    <source>
        <dbReference type="EMBL" id="MEQ2288407.1"/>
    </source>
</evidence>
<accession>A0ABV0Y436</accession>
<evidence type="ECO:0000313" key="2">
    <source>
        <dbReference type="Proteomes" id="UP001469553"/>
    </source>
</evidence>
<sequence>MFFGGHRLKCLGTPALDKADAFLLLRFQNKGLVAAPTPFLLNIFDYRWHTNPFTNVGLLLKSGFALPGPIWHESIPRQEVNNVTISTFHTFSHFAASWEQTQHTLSLKHMMDTHGTPLLINSPNPQSA</sequence>
<proteinExistence type="predicted"/>
<dbReference type="EMBL" id="JAHRIP010020788">
    <property type="protein sequence ID" value="MEQ2288407.1"/>
    <property type="molecule type" value="Genomic_DNA"/>
</dbReference>
<gene>
    <name evidence="1" type="ORF">AMECASPLE_022293</name>
</gene>
<name>A0ABV0Y436_9TELE</name>
<reference evidence="1 2" key="1">
    <citation type="submission" date="2021-06" db="EMBL/GenBank/DDBJ databases">
        <authorList>
            <person name="Palmer J.M."/>
        </authorList>
    </citation>
    <scope>NUCLEOTIDE SEQUENCE [LARGE SCALE GENOMIC DNA]</scope>
    <source>
        <strain evidence="1 2">AS_MEX2019</strain>
        <tissue evidence="1">Muscle</tissue>
    </source>
</reference>
<dbReference type="Proteomes" id="UP001469553">
    <property type="component" value="Unassembled WGS sequence"/>
</dbReference>
<comment type="caution">
    <text evidence="1">The sequence shown here is derived from an EMBL/GenBank/DDBJ whole genome shotgun (WGS) entry which is preliminary data.</text>
</comment>
<organism evidence="1 2">
    <name type="scientific">Ameca splendens</name>
    <dbReference type="NCBI Taxonomy" id="208324"/>
    <lineage>
        <taxon>Eukaryota</taxon>
        <taxon>Metazoa</taxon>
        <taxon>Chordata</taxon>
        <taxon>Craniata</taxon>
        <taxon>Vertebrata</taxon>
        <taxon>Euteleostomi</taxon>
        <taxon>Actinopterygii</taxon>
        <taxon>Neopterygii</taxon>
        <taxon>Teleostei</taxon>
        <taxon>Neoteleostei</taxon>
        <taxon>Acanthomorphata</taxon>
        <taxon>Ovalentaria</taxon>
        <taxon>Atherinomorphae</taxon>
        <taxon>Cyprinodontiformes</taxon>
        <taxon>Goodeidae</taxon>
        <taxon>Ameca</taxon>
    </lineage>
</organism>